<dbReference type="STRING" id="314344.AL013_11320"/>
<evidence type="ECO:0000256" key="6">
    <source>
        <dbReference type="ARBA" id="ARBA00022692"/>
    </source>
</evidence>
<dbReference type="InterPro" id="IPR011577">
    <property type="entry name" value="Cyt_b561_bac/Ni-Hgenase"/>
</dbReference>
<evidence type="ECO:0000256" key="11">
    <source>
        <dbReference type="ARBA" id="ARBA00023136"/>
    </source>
</evidence>
<dbReference type="Pfam" id="PF01292">
    <property type="entry name" value="Ni_hydr_CYTB"/>
    <property type="match status" value="1"/>
</dbReference>
<feature type="transmembrane region" description="Helical" evidence="13">
    <location>
        <begin position="169"/>
        <end position="186"/>
    </location>
</feature>
<keyword evidence="5" id="KW-0349">Heme</keyword>
<evidence type="ECO:0000256" key="12">
    <source>
        <dbReference type="ARBA" id="ARBA00037975"/>
    </source>
</evidence>
<dbReference type="PANTHER" id="PTHR30529:SF1">
    <property type="entry name" value="CYTOCHROME B561 HOMOLOG 2"/>
    <property type="match status" value="1"/>
</dbReference>
<organism evidence="15 16">
    <name type="scientific">Mariprofundus ferrooxydans PV-1</name>
    <dbReference type="NCBI Taxonomy" id="314345"/>
    <lineage>
        <taxon>Bacteria</taxon>
        <taxon>Pseudomonadati</taxon>
        <taxon>Pseudomonadota</taxon>
        <taxon>Candidatius Mariprofundia</taxon>
        <taxon>Mariprofundales</taxon>
        <taxon>Mariprofundaceae</taxon>
        <taxon>Mariprofundus</taxon>
    </lineage>
</organism>
<evidence type="ECO:0000256" key="1">
    <source>
        <dbReference type="ARBA" id="ARBA00001970"/>
    </source>
</evidence>
<evidence type="ECO:0000256" key="3">
    <source>
        <dbReference type="ARBA" id="ARBA00022448"/>
    </source>
</evidence>
<evidence type="ECO:0000313" key="15">
    <source>
        <dbReference type="EMBL" id="EAU54893.1"/>
    </source>
</evidence>
<comment type="similarity">
    <text evidence="12">Belongs to the cytochrome b561 family.</text>
</comment>
<proteinExistence type="inferred from homology"/>
<dbReference type="GO" id="GO:0022904">
    <property type="term" value="P:respiratory electron transport chain"/>
    <property type="evidence" value="ECO:0007669"/>
    <property type="project" value="InterPro"/>
</dbReference>
<keyword evidence="8" id="KW-0249">Electron transport</keyword>
<comment type="cofactor">
    <cofactor evidence="1">
        <name>heme b</name>
        <dbReference type="ChEBI" id="CHEBI:60344"/>
    </cofactor>
</comment>
<dbReference type="InterPro" id="IPR016174">
    <property type="entry name" value="Di-haem_cyt_TM"/>
</dbReference>
<feature type="transmembrane region" description="Helical" evidence="13">
    <location>
        <begin position="118"/>
        <end position="149"/>
    </location>
</feature>
<evidence type="ECO:0000256" key="2">
    <source>
        <dbReference type="ARBA" id="ARBA00004651"/>
    </source>
</evidence>
<gene>
    <name evidence="15" type="ORF">SPV1_09368</name>
</gene>
<dbReference type="eggNOG" id="COG3038">
    <property type="taxonomic scope" value="Bacteria"/>
</dbReference>
<dbReference type="GO" id="GO:0005886">
    <property type="term" value="C:plasma membrane"/>
    <property type="evidence" value="ECO:0007669"/>
    <property type="project" value="UniProtKB-SubCell"/>
</dbReference>
<name>Q0EZZ1_9PROT</name>
<keyword evidence="9 13" id="KW-1133">Transmembrane helix</keyword>
<evidence type="ECO:0000256" key="13">
    <source>
        <dbReference type="SAM" id="Phobius"/>
    </source>
</evidence>
<keyword evidence="16" id="KW-1185">Reference proteome</keyword>
<dbReference type="Gene3D" id="1.20.950.20">
    <property type="entry name" value="Transmembrane di-heme cytochromes, Chain C"/>
    <property type="match status" value="1"/>
</dbReference>
<dbReference type="AlphaFoldDB" id="Q0EZZ1"/>
<accession>Q0EZZ1</accession>
<feature type="transmembrane region" description="Helical" evidence="13">
    <location>
        <begin position="79"/>
        <end position="97"/>
    </location>
</feature>
<dbReference type="GO" id="GO:0009055">
    <property type="term" value="F:electron transfer activity"/>
    <property type="evidence" value="ECO:0007669"/>
    <property type="project" value="InterPro"/>
</dbReference>
<evidence type="ECO:0000256" key="7">
    <source>
        <dbReference type="ARBA" id="ARBA00022723"/>
    </source>
</evidence>
<keyword evidence="4" id="KW-1003">Cell membrane</keyword>
<comment type="caution">
    <text evidence="15">The sequence shown here is derived from an EMBL/GenBank/DDBJ whole genome shotgun (WGS) entry which is preliminary data.</text>
</comment>
<comment type="subcellular location">
    <subcellularLocation>
        <location evidence="2">Cell membrane</location>
        <topology evidence="2">Multi-pass membrane protein</topology>
    </subcellularLocation>
</comment>
<protein>
    <recommendedName>
        <fullName evidence="14">Cytochrome b561 bacterial/Ni-hydrogenase domain-containing protein</fullName>
    </recommendedName>
</protein>
<reference evidence="15 16" key="1">
    <citation type="submission" date="2006-09" db="EMBL/GenBank/DDBJ databases">
        <authorList>
            <person name="Emerson D."/>
            <person name="Ferriera S."/>
            <person name="Johnson J."/>
            <person name="Kravitz S."/>
            <person name="Halpern A."/>
            <person name="Remington K."/>
            <person name="Beeson K."/>
            <person name="Tran B."/>
            <person name="Rogers Y.-H."/>
            <person name="Friedman R."/>
            <person name="Venter J.C."/>
        </authorList>
    </citation>
    <scope>NUCLEOTIDE SEQUENCE [LARGE SCALE GENOMIC DNA]</scope>
    <source>
        <strain evidence="15 16">PV-1</strain>
    </source>
</reference>
<feature type="domain" description="Cytochrome b561 bacterial/Ni-hydrogenase" evidence="14">
    <location>
        <begin position="34"/>
        <end position="202"/>
    </location>
</feature>
<dbReference type="PANTHER" id="PTHR30529">
    <property type="entry name" value="CYTOCHROME B561"/>
    <property type="match status" value="1"/>
</dbReference>
<keyword evidence="6 13" id="KW-0812">Transmembrane</keyword>
<evidence type="ECO:0000256" key="10">
    <source>
        <dbReference type="ARBA" id="ARBA00023004"/>
    </source>
</evidence>
<dbReference type="Proteomes" id="UP000005297">
    <property type="component" value="Unassembled WGS sequence"/>
</dbReference>
<dbReference type="InParanoid" id="Q0EZZ1"/>
<dbReference type="EMBL" id="AATS01000005">
    <property type="protein sequence ID" value="EAU54893.1"/>
    <property type="molecule type" value="Genomic_DNA"/>
</dbReference>
<dbReference type="HOGENOM" id="CLU_095321_4_1_0"/>
<evidence type="ECO:0000256" key="4">
    <source>
        <dbReference type="ARBA" id="ARBA00022475"/>
    </source>
</evidence>
<dbReference type="InterPro" id="IPR052168">
    <property type="entry name" value="Cytochrome_b561_oxidase"/>
</dbReference>
<sequence length="215" mass="24779">MLFMNHLKRHHIATRRGSVYRRLIAVLRNTSTSYGLVAIMIHWLMAVAIPAMFALGIWMTGLTYYDRWYHDAPEIHKSIGMLLLFLLLFRVIWRVINRPPVLLGLWWEKRLALTVHQLHYLLMFIVMLSGYLIPTAEGVGIDVFGWFTVPATFSFDKQQADLIGSIHRISAWAIMGLTILHAAAALKHHWIDKDITLLRMLGISRNSQHTQGETP</sequence>
<evidence type="ECO:0000256" key="5">
    <source>
        <dbReference type="ARBA" id="ARBA00022617"/>
    </source>
</evidence>
<evidence type="ECO:0000256" key="8">
    <source>
        <dbReference type="ARBA" id="ARBA00022982"/>
    </source>
</evidence>
<feature type="transmembrane region" description="Helical" evidence="13">
    <location>
        <begin position="34"/>
        <end position="59"/>
    </location>
</feature>
<evidence type="ECO:0000313" key="16">
    <source>
        <dbReference type="Proteomes" id="UP000005297"/>
    </source>
</evidence>
<evidence type="ECO:0000259" key="14">
    <source>
        <dbReference type="Pfam" id="PF01292"/>
    </source>
</evidence>
<keyword evidence="10" id="KW-0408">Iron</keyword>
<keyword evidence="7" id="KW-0479">Metal-binding</keyword>
<keyword evidence="3" id="KW-0813">Transport</keyword>
<dbReference type="SUPFAM" id="SSF81342">
    <property type="entry name" value="Transmembrane di-heme cytochromes"/>
    <property type="match status" value="1"/>
</dbReference>
<dbReference type="FunCoup" id="Q0EZZ1">
    <property type="interactions" value="78"/>
</dbReference>
<dbReference type="GO" id="GO:0046872">
    <property type="term" value="F:metal ion binding"/>
    <property type="evidence" value="ECO:0007669"/>
    <property type="project" value="UniProtKB-KW"/>
</dbReference>
<evidence type="ECO:0000256" key="9">
    <source>
        <dbReference type="ARBA" id="ARBA00022989"/>
    </source>
</evidence>
<keyword evidence="11 13" id="KW-0472">Membrane</keyword>
<dbReference type="GO" id="GO:0020037">
    <property type="term" value="F:heme binding"/>
    <property type="evidence" value="ECO:0007669"/>
    <property type="project" value="TreeGrafter"/>
</dbReference>